<dbReference type="InterPro" id="IPR036236">
    <property type="entry name" value="Znf_C2H2_sf"/>
</dbReference>
<feature type="compositionally biased region" description="Basic and acidic residues" evidence="2">
    <location>
        <begin position="48"/>
        <end position="57"/>
    </location>
</feature>
<dbReference type="PROSITE" id="PS00028">
    <property type="entry name" value="ZINC_FINGER_C2H2_1"/>
    <property type="match status" value="1"/>
</dbReference>
<dbReference type="SUPFAM" id="SSF57667">
    <property type="entry name" value="beta-beta-alpha zinc fingers"/>
    <property type="match status" value="1"/>
</dbReference>
<evidence type="ECO:0000256" key="1">
    <source>
        <dbReference type="PROSITE-ProRule" id="PRU00042"/>
    </source>
</evidence>
<dbReference type="EMBL" id="MU806208">
    <property type="protein sequence ID" value="KAJ3838011.1"/>
    <property type="molecule type" value="Genomic_DNA"/>
</dbReference>
<gene>
    <name evidence="4" type="ORF">F5878DRAFT_620699</name>
</gene>
<name>A0AA38P8J1_9AGAR</name>
<comment type="caution">
    <text evidence="4">The sequence shown here is derived from an EMBL/GenBank/DDBJ whole genome shotgun (WGS) entry which is preliminary data.</text>
</comment>
<dbReference type="SMART" id="SM00355">
    <property type="entry name" value="ZnF_C2H2"/>
    <property type="match status" value="1"/>
</dbReference>
<dbReference type="Proteomes" id="UP001163846">
    <property type="component" value="Unassembled WGS sequence"/>
</dbReference>
<dbReference type="Gene3D" id="3.30.160.60">
    <property type="entry name" value="Classic Zinc Finger"/>
    <property type="match status" value="1"/>
</dbReference>
<evidence type="ECO:0000313" key="4">
    <source>
        <dbReference type="EMBL" id="KAJ3838011.1"/>
    </source>
</evidence>
<feature type="domain" description="C2H2-type" evidence="3">
    <location>
        <begin position="6"/>
        <end position="36"/>
    </location>
</feature>
<keyword evidence="1" id="KW-0479">Metal-binding</keyword>
<keyword evidence="5" id="KW-1185">Reference proteome</keyword>
<dbReference type="GO" id="GO:0008270">
    <property type="term" value="F:zinc ion binding"/>
    <property type="evidence" value="ECO:0007669"/>
    <property type="project" value="UniProtKB-KW"/>
</dbReference>
<accession>A0AA38P8J1</accession>
<dbReference type="InterPro" id="IPR013087">
    <property type="entry name" value="Znf_C2H2_type"/>
</dbReference>
<dbReference type="PROSITE" id="PS50157">
    <property type="entry name" value="ZINC_FINGER_C2H2_2"/>
    <property type="match status" value="1"/>
</dbReference>
<keyword evidence="1" id="KW-0863">Zinc-finger</keyword>
<protein>
    <recommendedName>
        <fullName evidence="3">C2H2-type domain-containing protein</fullName>
    </recommendedName>
</protein>
<evidence type="ECO:0000256" key="2">
    <source>
        <dbReference type="SAM" id="MobiDB-lite"/>
    </source>
</evidence>
<reference evidence="4" key="1">
    <citation type="submission" date="2022-08" db="EMBL/GenBank/DDBJ databases">
        <authorList>
            <consortium name="DOE Joint Genome Institute"/>
            <person name="Min B."/>
            <person name="Riley R."/>
            <person name="Sierra-Patev S."/>
            <person name="Naranjo-Ortiz M."/>
            <person name="Looney B."/>
            <person name="Konkel Z."/>
            <person name="Slot J.C."/>
            <person name="Sakamoto Y."/>
            <person name="Steenwyk J.L."/>
            <person name="Rokas A."/>
            <person name="Carro J."/>
            <person name="Camarero S."/>
            <person name="Ferreira P."/>
            <person name="Molpeceres G."/>
            <person name="Ruiz-Duenas F.J."/>
            <person name="Serrano A."/>
            <person name="Henrissat B."/>
            <person name="Drula E."/>
            <person name="Hughes K.W."/>
            <person name="Mata J.L."/>
            <person name="Ishikawa N.K."/>
            <person name="Vargas-Isla R."/>
            <person name="Ushijima S."/>
            <person name="Smith C.A."/>
            <person name="Ahrendt S."/>
            <person name="Andreopoulos W."/>
            <person name="He G."/>
            <person name="Labutti K."/>
            <person name="Lipzen A."/>
            <person name="Ng V."/>
            <person name="Sandor L."/>
            <person name="Barry K."/>
            <person name="Martinez A.T."/>
            <person name="Xiao Y."/>
            <person name="Gibbons J.G."/>
            <person name="Terashima K."/>
            <person name="Hibbett D.S."/>
            <person name="Grigoriev I.V."/>
        </authorList>
    </citation>
    <scope>NUCLEOTIDE SEQUENCE</scope>
    <source>
        <strain evidence="4">TFB9207</strain>
    </source>
</reference>
<proteinExistence type="predicted"/>
<organism evidence="4 5">
    <name type="scientific">Lentinula raphanica</name>
    <dbReference type="NCBI Taxonomy" id="153919"/>
    <lineage>
        <taxon>Eukaryota</taxon>
        <taxon>Fungi</taxon>
        <taxon>Dikarya</taxon>
        <taxon>Basidiomycota</taxon>
        <taxon>Agaricomycotina</taxon>
        <taxon>Agaricomycetes</taxon>
        <taxon>Agaricomycetidae</taxon>
        <taxon>Agaricales</taxon>
        <taxon>Marasmiineae</taxon>
        <taxon>Omphalotaceae</taxon>
        <taxon>Lentinula</taxon>
    </lineage>
</organism>
<keyword evidence="1" id="KW-0862">Zinc</keyword>
<sequence>MSIPAFICPEEGCRRAFSVKSNMRRHVRIVHQSTMYPEGSTDSSEDGDSGRDSREEE</sequence>
<feature type="region of interest" description="Disordered" evidence="2">
    <location>
        <begin position="31"/>
        <end position="57"/>
    </location>
</feature>
<evidence type="ECO:0000259" key="3">
    <source>
        <dbReference type="PROSITE" id="PS50157"/>
    </source>
</evidence>
<dbReference type="AlphaFoldDB" id="A0AA38P8J1"/>
<evidence type="ECO:0000313" key="5">
    <source>
        <dbReference type="Proteomes" id="UP001163846"/>
    </source>
</evidence>